<keyword evidence="4" id="KW-0121">Carboxypeptidase</keyword>
<sequence length="490" mass="54540">MYMKRFSFFALLFFCSLSATAQPLQAVVEKQLQHPVLNGAWWGGLAVYTDHPEQTLFALQADQRLTPASTLKLLTTAAALETLGPHYRFQTRLYASAQPDEKGILKGDLYLQGGGDPTLGSTRVPGAQDWRQVASQWAKAVKKVGIRRVEGSLYADVSAFEGPSIAPKVNWENIGNYYAAPVSPVCFHDNLFKIFFSPQPFDAKRAEVTRTEPKIPQLHLSSFVTTDAKNKRDNAYVYGAPKQYEMEIYGTIPTNLTGFSIQAAMPDPALFAMQALHNALREEGIAVGGRPQTTDQAPDYAQMKLLHTYSSPELKDIILIVNKRSFNLYAEMLLRQLALHAGKKGSVQNGLTELEKFLRQNKLAAPQDAVLYDGSGLSRDNMLTPRVLVNTLAFMTKSPNFSYYYQSLATPDDRGDLLLLRYFLKPKHQVQDVRVKGGTIDGVKTVAGYVYDESGRPIAFALMANNLASKDETILRIHENIIKQLLQVKP</sequence>
<evidence type="ECO:0000313" key="4">
    <source>
        <dbReference type="EMBL" id="OUO56550.1"/>
    </source>
</evidence>
<organism evidence="4 5">
    <name type="scientific">Candidatus Avelusimicrobium gallicola</name>
    <dbReference type="NCBI Taxonomy" id="2562704"/>
    <lineage>
        <taxon>Bacteria</taxon>
        <taxon>Pseudomonadati</taxon>
        <taxon>Elusimicrobiota</taxon>
        <taxon>Elusimicrobia</taxon>
        <taxon>Elusimicrobiales</taxon>
        <taxon>Elusimicrobiaceae</taxon>
        <taxon>Candidatus Avelusimicrobium</taxon>
    </lineage>
</organism>
<evidence type="ECO:0000256" key="3">
    <source>
        <dbReference type="SAM" id="SignalP"/>
    </source>
</evidence>
<dbReference type="PRINTS" id="PR00922">
    <property type="entry name" value="DADACBPTASE3"/>
</dbReference>
<feature type="signal peptide" evidence="3">
    <location>
        <begin position="1"/>
        <end position="21"/>
    </location>
</feature>
<evidence type="ECO:0000313" key="5">
    <source>
        <dbReference type="Proteomes" id="UP000196368"/>
    </source>
</evidence>
<dbReference type="NCBIfam" id="TIGR00666">
    <property type="entry name" value="PBP4"/>
    <property type="match status" value="1"/>
</dbReference>
<dbReference type="Gene3D" id="3.40.710.10">
    <property type="entry name" value="DD-peptidase/beta-lactamase superfamily"/>
    <property type="match status" value="2"/>
</dbReference>
<dbReference type="SUPFAM" id="SSF56601">
    <property type="entry name" value="beta-lactamase/transpeptidase-like"/>
    <property type="match status" value="1"/>
</dbReference>
<keyword evidence="4" id="KW-0645">Protease</keyword>
<dbReference type="Gene3D" id="3.50.80.20">
    <property type="entry name" value="D-Ala-D-Ala carboxypeptidase C, peptidase S13"/>
    <property type="match status" value="1"/>
</dbReference>
<keyword evidence="3" id="KW-0732">Signal</keyword>
<dbReference type="Proteomes" id="UP000196368">
    <property type="component" value="Unassembled WGS sequence"/>
</dbReference>
<feature type="chain" id="PRO_5013164468" evidence="3">
    <location>
        <begin position="22"/>
        <end position="490"/>
    </location>
</feature>
<comment type="similarity">
    <text evidence="1">Belongs to the peptidase S13 family.</text>
</comment>
<dbReference type="PANTHER" id="PTHR30023">
    <property type="entry name" value="D-ALANYL-D-ALANINE CARBOXYPEPTIDASE"/>
    <property type="match status" value="1"/>
</dbReference>
<dbReference type="GO" id="GO:0006508">
    <property type="term" value="P:proteolysis"/>
    <property type="evidence" value="ECO:0007669"/>
    <property type="project" value="InterPro"/>
</dbReference>
<dbReference type="InterPro" id="IPR012338">
    <property type="entry name" value="Beta-lactam/transpept-like"/>
</dbReference>
<dbReference type="Pfam" id="PF02113">
    <property type="entry name" value="Peptidase_S13"/>
    <property type="match status" value="1"/>
</dbReference>
<keyword evidence="5" id="KW-1185">Reference proteome</keyword>
<accession>A0A1Y4DJN8</accession>
<comment type="caution">
    <text evidence="4">The sequence shown here is derived from an EMBL/GenBank/DDBJ whole genome shotgun (WGS) entry which is preliminary data.</text>
</comment>
<dbReference type="AlphaFoldDB" id="A0A1Y4DJN8"/>
<evidence type="ECO:0000256" key="2">
    <source>
        <dbReference type="ARBA" id="ARBA00022801"/>
    </source>
</evidence>
<proteinExistence type="inferred from homology"/>
<gene>
    <name evidence="4" type="ORF">B5F75_04980</name>
</gene>
<evidence type="ECO:0000256" key="1">
    <source>
        <dbReference type="ARBA" id="ARBA00006096"/>
    </source>
</evidence>
<dbReference type="GO" id="GO:0000270">
    <property type="term" value="P:peptidoglycan metabolic process"/>
    <property type="evidence" value="ECO:0007669"/>
    <property type="project" value="TreeGrafter"/>
</dbReference>
<dbReference type="GO" id="GO:0004185">
    <property type="term" value="F:serine-type carboxypeptidase activity"/>
    <property type="evidence" value="ECO:0007669"/>
    <property type="project" value="InterPro"/>
</dbReference>
<dbReference type="EMBL" id="NFJD01000003">
    <property type="protein sequence ID" value="OUO56550.1"/>
    <property type="molecule type" value="Genomic_DNA"/>
</dbReference>
<keyword evidence="2" id="KW-0378">Hydrolase</keyword>
<protein>
    <submittedName>
        <fullName evidence="4">D-alanyl-D-alanine carboxypeptidase/D-alanyl-D-alanine-endopeptidase</fullName>
    </submittedName>
</protein>
<dbReference type="PANTHER" id="PTHR30023:SF0">
    <property type="entry name" value="PENICILLIN-SENSITIVE CARBOXYPEPTIDASE A"/>
    <property type="match status" value="1"/>
</dbReference>
<reference evidence="5" key="1">
    <citation type="submission" date="2017-04" db="EMBL/GenBank/DDBJ databases">
        <title>Function of individual gut microbiota members based on whole genome sequencing of pure cultures obtained from chicken caecum.</title>
        <authorList>
            <person name="Medvecky M."/>
            <person name="Cejkova D."/>
            <person name="Polansky O."/>
            <person name="Karasova D."/>
            <person name="Kubasova T."/>
            <person name="Cizek A."/>
            <person name="Rychlik I."/>
        </authorList>
    </citation>
    <scope>NUCLEOTIDE SEQUENCE [LARGE SCALE GENOMIC DNA]</scope>
    <source>
        <strain evidence="5">An273</strain>
    </source>
</reference>
<name>A0A1Y4DJN8_9BACT</name>
<dbReference type="InterPro" id="IPR000667">
    <property type="entry name" value="Peptidase_S13"/>
</dbReference>